<evidence type="ECO:0000313" key="2">
    <source>
        <dbReference type="WBParaSite" id="SPAL_0000977500.1"/>
    </source>
</evidence>
<dbReference type="AlphaFoldDB" id="A0A0N5BVB1"/>
<sequence length="548" mass="64716">MDSGEVSFINIMEISLIRKKILEYLSNFKDINCLASTCWKLNQIINNEKITRSIDYDFGQINIRYVNIDDEKKLIDVEEQYKLGSYAFIKQLYLSGKEIIESEEYNKKRFNCNDTVEISFRRNVNLSPNVLKSVPFIRKLAKQYDINCEERKNLTILKLQDVGCNTSSFFLLHVLPYLHHENMNTIIFPIRFFSNDVKRYKDLLNGIFDGFPRLYKLEIDLSLKKGYYGGCSMEKSAVDEVMKQLSKKKDATVHFTFFGDRYSRTTDYFLVFFEISMKYGVKVTLCEETLLQLEKHKISSVLKLHNCSIEHCVTHFIGRINYMCFDFHDWIGSMRRYENLEKVTLMLKINYYDKVLEKSFQAFRNTQALRNLKKVVEFELIVLRSPIPLPGKENEIEILHKNIKHLVQLLPNSAKRLLLYGIPKLTYDITRTIERYMPNIEVLSLYNISFEKSDCLSVFTRLKVVTISTSSPIEIPDNVNLFAIYTKESTKNDTDQKLIDEYSKKFSKRLIVGSIKNIFFNDINDFKHYRHLTQIESFLKYKKYFQLL</sequence>
<dbReference type="WBParaSite" id="SPAL_0000977500.1">
    <property type="protein sequence ID" value="SPAL_0000977500.1"/>
    <property type="gene ID" value="SPAL_0000977500"/>
</dbReference>
<proteinExistence type="predicted"/>
<evidence type="ECO:0000313" key="1">
    <source>
        <dbReference type="Proteomes" id="UP000046392"/>
    </source>
</evidence>
<reference evidence="2" key="1">
    <citation type="submission" date="2017-02" db="UniProtKB">
        <authorList>
            <consortium name="WormBaseParasite"/>
        </authorList>
    </citation>
    <scope>IDENTIFICATION</scope>
</reference>
<protein>
    <submittedName>
        <fullName evidence="2">F-box domain-containing protein</fullName>
    </submittedName>
</protein>
<accession>A0A0N5BVB1</accession>
<organism evidence="1 2">
    <name type="scientific">Strongyloides papillosus</name>
    <name type="common">Intestinal threadworm</name>
    <dbReference type="NCBI Taxonomy" id="174720"/>
    <lineage>
        <taxon>Eukaryota</taxon>
        <taxon>Metazoa</taxon>
        <taxon>Ecdysozoa</taxon>
        <taxon>Nematoda</taxon>
        <taxon>Chromadorea</taxon>
        <taxon>Rhabditida</taxon>
        <taxon>Tylenchina</taxon>
        <taxon>Panagrolaimomorpha</taxon>
        <taxon>Strongyloidoidea</taxon>
        <taxon>Strongyloididae</taxon>
        <taxon>Strongyloides</taxon>
    </lineage>
</organism>
<name>A0A0N5BVB1_STREA</name>
<keyword evidence="1" id="KW-1185">Reference proteome</keyword>
<dbReference type="Proteomes" id="UP000046392">
    <property type="component" value="Unplaced"/>
</dbReference>